<dbReference type="AlphaFoldDB" id="A0A975BTZ8"/>
<dbReference type="EMBL" id="CP061800">
    <property type="protein sequence ID" value="QTA91699.1"/>
    <property type="molecule type" value="Genomic_DNA"/>
</dbReference>
<accession>A0A975BTZ8</accession>
<dbReference type="NCBIfam" id="TIGR03831">
    <property type="entry name" value="YgiT_finger"/>
    <property type="match status" value="1"/>
</dbReference>
<evidence type="ECO:0000313" key="1">
    <source>
        <dbReference type="EMBL" id="QTA91699.1"/>
    </source>
</evidence>
<reference evidence="1" key="1">
    <citation type="journal article" date="2021" name="Microb. Physiol.">
        <title>Proteogenomic Insights into the Physiology of Marine, Sulfate-Reducing, Filamentous Desulfonema limicola and Desulfonema magnum.</title>
        <authorList>
            <person name="Schnaars V."/>
            <person name="Wohlbrand L."/>
            <person name="Scheve S."/>
            <person name="Hinrichs C."/>
            <person name="Reinhardt R."/>
            <person name="Rabus R."/>
        </authorList>
    </citation>
    <scope>NUCLEOTIDE SEQUENCE</scope>
    <source>
        <strain evidence="1">4be13</strain>
    </source>
</reference>
<gene>
    <name evidence="1" type="ORF">dnm_077730</name>
</gene>
<proteinExistence type="predicted"/>
<dbReference type="RefSeq" id="WP_207679366.1">
    <property type="nucleotide sequence ID" value="NZ_CP061800.1"/>
</dbReference>
<organism evidence="1 2">
    <name type="scientific">Desulfonema magnum</name>
    <dbReference type="NCBI Taxonomy" id="45655"/>
    <lineage>
        <taxon>Bacteria</taxon>
        <taxon>Pseudomonadati</taxon>
        <taxon>Thermodesulfobacteriota</taxon>
        <taxon>Desulfobacteria</taxon>
        <taxon>Desulfobacterales</taxon>
        <taxon>Desulfococcaceae</taxon>
        <taxon>Desulfonema</taxon>
    </lineage>
</organism>
<dbReference type="KEGG" id="dmm:dnm_077730"/>
<protein>
    <submittedName>
        <fullName evidence="1">Zinc finger domain-containing protein, MqsA-type</fullName>
    </submittedName>
</protein>
<evidence type="ECO:0000313" key="2">
    <source>
        <dbReference type="Proteomes" id="UP000663722"/>
    </source>
</evidence>
<dbReference type="Gene3D" id="3.10.20.860">
    <property type="match status" value="1"/>
</dbReference>
<keyword evidence="2" id="KW-1185">Reference proteome</keyword>
<name>A0A975BTZ8_9BACT</name>
<dbReference type="InterPro" id="IPR022453">
    <property type="entry name" value="Znf_MqsA-type"/>
</dbReference>
<sequence>MSKTCHFCGNKNFRNSKVQYIYKHSDRFLIVNDVPCLQCEYCGEQYFRGDVLEKIEKEFNEIYSLGKEVKKEIPVPVEHYAELQPA</sequence>
<dbReference type="Proteomes" id="UP000663722">
    <property type="component" value="Chromosome"/>
</dbReference>